<comment type="caution">
    <text evidence="2">The sequence shown here is derived from an EMBL/GenBank/DDBJ whole genome shotgun (WGS) entry which is preliminary data.</text>
</comment>
<evidence type="ECO:0000259" key="1">
    <source>
        <dbReference type="Pfam" id="PF13472"/>
    </source>
</evidence>
<sequence>MVSVAAQWSGMFRVDSDCGGAQRFVRLDASGYLPPSTGGLANRAAMAAGIRAGWRAGSGTLRLEGEGSPDAAPYDVLVNGELAHRLPAAGEHCHVVELDVPVPDSLVEVWLPHFGDFRLKAARYDGVGAVPATESGPRWLSYGSSITHCQQADGPTQTWPALVARRNGWQSFNLGLAGECQLDPVAADTIAQTPLELISLCVGINSYNAATFSERTYAGAIHGFVATIRRAHPHVPIAVITPVLSLPREDKPNAVGWSLANYRRATADVVAQLQRRGDAWIHLIDGAAVFTAQEALERLPDTLHPDTAGYALMAARLAPQLAAILRH</sequence>
<dbReference type="Pfam" id="PF13472">
    <property type="entry name" value="Lipase_GDSL_2"/>
    <property type="match status" value="1"/>
</dbReference>
<dbReference type="InterPro" id="IPR013830">
    <property type="entry name" value="SGNH_hydro"/>
</dbReference>
<evidence type="ECO:0000313" key="2">
    <source>
        <dbReference type="EMBL" id="PYI69561.1"/>
    </source>
</evidence>
<dbReference type="AlphaFoldDB" id="A0A2V5LD04"/>
<keyword evidence="3" id="KW-1185">Reference proteome</keyword>
<dbReference type="Gene3D" id="2.60.120.260">
    <property type="entry name" value="Galactose-binding domain-like"/>
    <property type="match status" value="1"/>
</dbReference>
<dbReference type="Gene3D" id="3.40.50.1110">
    <property type="entry name" value="SGNH hydrolase"/>
    <property type="match status" value="1"/>
</dbReference>
<dbReference type="OrthoDB" id="2060945at2"/>
<evidence type="ECO:0000313" key="3">
    <source>
        <dbReference type="Proteomes" id="UP000247832"/>
    </source>
</evidence>
<dbReference type="Proteomes" id="UP000247832">
    <property type="component" value="Unassembled WGS sequence"/>
</dbReference>
<proteinExistence type="predicted"/>
<dbReference type="InterPro" id="IPR036514">
    <property type="entry name" value="SGNH_hydro_sf"/>
</dbReference>
<name>A0A2V5LD04_9MICC</name>
<dbReference type="EMBL" id="QJVD01000001">
    <property type="protein sequence ID" value="PYI69561.1"/>
    <property type="molecule type" value="Genomic_DNA"/>
</dbReference>
<accession>A0A2V5LD04</accession>
<dbReference type="RefSeq" id="WP_110498983.1">
    <property type="nucleotide sequence ID" value="NZ_QJVD01000001.1"/>
</dbReference>
<protein>
    <recommendedName>
        <fullName evidence="1">SGNH hydrolase-type esterase domain-containing protein</fullName>
    </recommendedName>
</protein>
<feature type="domain" description="SGNH hydrolase-type esterase" evidence="1">
    <location>
        <begin position="142"/>
        <end position="312"/>
    </location>
</feature>
<dbReference type="SUPFAM" id="SSF52266">
    <property type="entry name" value="SGNH hydrolase"/>
    <property type="match status" value="1"/>
</dbReference>
<gene>
    <name evidence="2" type="ORF">CVV68_00110</name>
</gene>
<organism evidence="2 3">
    <name type="scientific">Arthrobacter livingstonensis</name>
    <dbReference type="NCBI Taxonomy" id="670078"/>
    <lineage>
        <taxon>Bacteria</taxon>
        <taxon>Bacillati</taxon>
        <taxon>Actinomycetota</taxon>
        <taxon>Actinomycetes</taxon>
        <taxon>Micrococcales</taxon>
        <taxon>Micrococcaceae</taxon>
        <taxon>Arthrobacter</taxon>
    </lineage>
</organism>
<reference evidence="2 3" key="1">
    <citation type="submission" date="2018-05" db="EMBL/GenBank/DDBJ databases">
        <title>Genetic diversity of glacier-inhabiting Cryobacterium bacteria in China and description of Cryobacterium mengkeensis sp. nov. and Arthrobacter glacialis sp. nov.</title>
        <authorList>
            <person name="Liu Q."/>
            <person name="Xin Y.-H."/>
        </authorList>
    </citation>
    <scope>NUCLEOTIDE SEQUENCE [LARGE SCALE GENOMIC DNA]</scope>
    <source>
        <strain evidence="2 3">LI2</strain>
    </source>
</reference>